<dbReference type="Gene3D" id="2.160.20.10">
    <property type="entry name" value="Single-stranded right-handed beta-helix, Pectin lyase-like"/>
    <property type="match status" value="2"/>
</dbReference>
<keyword evidence="2" id="KW-0732">Signal</keyword>
<accession>I0YII4</accession>
<feature type="signal peptide" evidence="2">
    <location>
        <begin position="1"/>
        <end position="24"/>
    </location>
</feature>
<evidence type="ECO:0000256" key="1">
    <source>
        <dbReference type="SAM" id="MobiDB-lite"/>
    </source>
</evidence>
<feature type="chain" id="PRO_5003637017" evidence="2">
    <location>
        <begin position="25"/>
        <end position="899"/>
    </location>
</feature>
<dbReference type="InterPro" id="IPR006626">
    <property type="entry name" value="PbH1"/>
</dbReference>
<evidence type="ECO:0000256" key="2">
    <source>
        <dbReference type="SAM" id="SignalP"/>
    </source>
</evidence>
<dbReference type="AlphaFoldDB" id="I0YII4"/>
<keyword evidence="4" id="KW-1185">Reference proteome</keyword>
<feature type="region of interest" description="Disordered" evidence="1">
    <location>
        <begin position="115"/>
        <end position="170"/>
    </location>
</feature>
<dbReference type="InterPro" id="IPR011050">
    <property type="entry name" value="Pectin_lyase_fold/virulence"/>
</dbReference>
<dbReference type="eggNOG" id="ENOG502SX2B">
    <property type="taxonomic scope" value="Eukaryota"/>
</dbReference>
<dbReference type="GeneID" id="17036257"/>
<name>I0YII4_COCSC</name>
<organism evidence="3 4">
    <name type="scientific">Coccomyxa subellipsoidea (strain C-169)</name>
    <name type="common">Green microalga</name>
    <dbReference type="NCBI Taxonomy" id="574566"/>
    <lineage>
        <taxon>Eukaryota</taxon>
        <taxon>Viridiplantae</taxon>
        <taxon>Chlorophyta</taxon>
        <taxon>core chlorophytes</taxon>
        <taxon>Trebouxiophyceae</taxon>
        <taxon>Trebouxiophyceae incertae sedis</taxon>
        <taxon>Coccomyxaceae</taxon>
        <taxon>Coccomyxa</taxon>
        <taxon>Coccomyxa subellipsoidea</taxon>
    </lineage>
</organism>
<dbReference type="EMBL" id="AGSI01000025">
    <property type="protein sequence ID" value="EIE18203.1"/>
    <property type="molecule type" value="Genomic_DNA"/>
</dbReference>
<proteinExistence type="predicted"/>
<dbReference type="SMART" id="SM00710">
    <property type="entry name" value="PbH1"/>
    <property type="match status" value="5"/>
</dbReference>
<comment type="caution">
    <text evidence="3">The sequence shown here is derived from an EMBL/GenBank/DDBJ whole genome shotgun (WGS) entry which is preliminary data.</text>
</comment>
<dbReference type="InterPro" id="IPR012334">
    <property type="entry name" value="Pectin_lyas_fold"/>
</dbReference>
<sequence>MSRHSWLYSIALTVLLVATSLCEAEDSGGRTDGATTRLVSDLGYRRAGQKAHPRRRALEVDFPGDAEVPPPAAAVATAADLVQAFLSGNSAADHSFLSGHYTAATAAEDASAAAFPAPGPASTAAAPAPAESGTGAPDPNSNSNVGGAAADGWRQGGAEAPGSADESLTGGEVEAGESMCAGLQGDPSEWLRSGGARGYLCAVQKMTHSSDDEFSYSFRPPPSAPWSVARQAVPRDLASLLRQKLAAESSWQDRNGSLHAASVSNFLAIPADTAYRNPQQALALIAATAADAVEQARLSMVMSGSGVMEFVPDPSKPGLLIGSDFTAFFTATVNDQSVRGVRLRPGNYIVNAGGNSDAHLIFLCNPRNRRRTPFTVDLSGSTLVFQDIKKAGFSIADCVNVEFTGPVTAHHALYALPFTQGTITDITNDTVQGYTWTVQIHDGYPTDSMMDQKSTRESYLLRYDGATRKLVDNYYDAWPNAISKVSPGTYKFAFEIALPEAKLGDLIALRGIYAHGIMLTRCTNVTIANITMHNVGMFFIIDWSGHGNRFVDNTLSPYPGPIGNGQQPALLSSNGDGIHSVGATFGPLIERNTLANMGDDAISIHGMFILVVKVNQGNSSFTVAAGNANSLGVGSRIGVYEGDQLLLLGYTNITAVREVPNPLPPAMRSRVAIRKNLTSSKFFEVSVDNWPKAFQAMRFDSLITNVELEGSGFVIRDNVIMNNRGRGMQIKAGNGVIERNTIIGPAWWGMQVMPEASWMESDWARNLRISDNFVQASYGGIFVGLIRRSDLGSGQYLMHDGITITGNTVVDAAYAPILVTSAKGVVIGGNTVKNCLCRLPGPGQGFGWITSGALIFAENVQNVSFSPVNTFINDAGCAYGDYARPIALGKNAVDVELDF</sequence>
<dbReference type="RefSeq" id="XP_005642747.1">
    <property type="nucleotide sequence ID" value="XM_005642690.1"/>
</dbReference>
<evidence type="ECO:0000313" key="4">
    <source>
        <dbReference type="Proteomes" id="UP000007264"/>
    </source>
</evidence>
<dbReference type="OrthoDB" id="10000870at2759"/>
<feature type="compositionally biased region" description="Low complexity" evidence="1">
    <location>
        <begin position="115"/>
        <end position="137"/>
    </location>
</feature>
<dbReference type="KEGG" id="csl:COCSUDRAFT_45472"/>
<reference evidence="3 4" key="1">
    <citation type="journal article" date="2012" name="Genome Biol.">
        <title>The genome of the polar eukaryotic microalga coccomyxa subellipsoidea reveals traits of cold adaptation.</title>
        <authorList>
            <person name="Blanc G."/>
            <person name="Agarkova I."/>
            <person name="Grimwood J."/>
            <person name="Kuo A."/>
            <person name="Brueggeman A."/>
            <person name="Dunigan D."/>
            <person name="Gurnon J."/>
            <person name="Ladunga I."/>
            <person name="Lindquist E."/>
            <person name="Lucas S."/>
            <person name="Pangilinan J."/>
            <person name="Proschold T."/>
            <person name="Salamov A."/>
            <person name="Schmutz J."/>
            <person name="Weeks D."/>
            <person name="Yamada T."/>
            <person name="Claverie J.M."/>
            <person name="Grigoriev I."/>
            <person name="Van Etten J."/>
            <person name="Lomsadze A."/>
            <person name="Borodovsky M."/>
        </authorList>
    </citation>
    <scope>NUCLEOTIDE SEQUENCE [LARGE SCALE GENOMIC DNA]</scope>
    <source>
        <strain evidence="3 4">C-169</strain>
    </source>
</reference>
<gene>
    <name evidence="3" type="ORF">COCSUDRAFT_45472</name>
</gene>
<dbReference type="Proteomes" id="UP000007264">
    <property type="component" value="Unassembled WGS sequence"/>
</dbReference>
<protein>
    <submittedName>
        <fullName evidence="3">Uncharacterized protein</fullName>
    </submittedName>
</protein>
<evidence type="ECO:0000313" key="3">
    <source>
        <dbReference type="EMBL" id="EIE18203.1"/>
    </source>
</evidence>
<dbReference type="SUPFAM" id="SSF51126">
    <property type="entry name" value="Pectin lyase-like"/>
    <property type="match status" value="1"/>
</dbReference>